<dbReference type="InterPro" id="IPR013762">
    <property type="entry name" value="Integrase-like_cat_sf"/>
</dbReference>
<feature type="domain" description="Tyr recombinase" evidence="3">
    <location>
        <begin position="184"/>
        <end position="365"/>
    </location>
</feature>
<dbReference type="GO" id="GO:0015074">
    <property type="term" value="P:DNA integration"/>
    <property type="evidence" value="ECO:0007669"/>
    <property type="project" value="InterPro"/>
</dbReference>
<dbReference type="GO" id="GO:0006310">
    <property type="term" value="P:DNA recombination"/>
    <property type="evidence" value="ECO:0007669"/>
    <property type="project" value="UniProtKB-KW"/>
</dbReference>
<keyword evidence="2" id="KW-0233">DNA recombination</keyword>
<dbReference type="Gene3D" id="1.10.443.10">
    <property type="entry name" value="Intergrase catalytic core"/>
    <property type="match status" value="1"/>
</dbReference>
<evidence type="ECO:0000256" key="2">
    <source>
        <dbReference type="ARBA" id="ARBA00023172"/>
    </source>
</evidence>
<sequence>MTLRIPRRKPKIDSMLSLYRRHVRACPHRPKGVRWIKCNCPVYVWGELNGKWIRKAVGTRNMSQARRTIESWELARTTDEPTSVESAAAAFLEQHKGNAEGTRVKYGTVMRFFGAFCKRQNYLLLDQLRVETFDAYRGTRDIGEVTWRNELQVLRGLCGFCHRREWMRRNVAGEVETPKNLKPRAVEPYSELEMVAIIQAADRIGNQPYERLRARAMVLLMRYTALGISDVYSLRRDKVRDGMIETRRTKTDKPILLPVLADLQAALDAVPWPHGADELCPYYFWSGKRSLRHAVGDCWRTMASVFRLSGVAGGRTHRFRHTLATRMLAKGATYEDVAAVLGNSPGVVEKHYAKWSRDRQARITRLFLEAHGAVEGSEVVQ</sequence>
<dbReference type="GO" id="GO:0003677">
    <property type="term" value="F:DNA binding"/>
    <property type="evidence" value="ECO:0007669"/>
    <property type="project" value="UniProtKB-KW"/>
</dbReference>
<dbReference type="AlphaFoldDB" id="A0A0F9IUU5"/>
<dbReference type="InterPro" id="IPR002104">
    <property type="entry name" value="Integrase_catalytic"/>
</dbReference>
<dbReference type="InterPro" id="IPR050090">
    <property type="entry name" value="Tyrosine_recombinase_XerCD"/>
</dbReference>
<keyword evidence="1" id="KW-0238">DNA-binding</keyword>
<dbReference type="Gene3D" id="1.10.150.130">
    <property type="match status" value="1"/>
</dbReference>
<protein>
    <recommendedName>
        <fullName evidence="3">Tyr recombinase domain-containing protein</fullName>
    </recommendedName>
</protein>
<gene>
    <name evidence="4" type="ORF">LCGC14_1535060</name>
</gene>
<evidence type="ECO:0000256" key="1">
    <source>
        <dbReference type="ARBA" id="ARBA00023125"/>
    </source>
</evidence>
<dbReference type="InterPro" id="IPR011010">
    <property type="entry name" value="DNA_brk_join_enz"/>
</dbReference>
<dbReference type="PROSITE" id="PS51898">
    <property type="entry name" value="TYR_RECOMBINASE"/>
    <property type="match status" value="1"/>
</dbReference>
<evidence type="ECO:0000313" key="4">
    <source>
        <dbReference type="EMBL" id="KKM61103.1"/>
    </source>
</evidence>
<dbReference type="PANTHER" id="PTHR30349">
    <property type="entry name" value="PHAGE INTEGRASE-RELATED"/>
    <property type="match status" value="1"/>
</dbReference>
<comment type="caution">
    <text evidence="4">The sequence shown here is derived from an EMBL/GenBank/DDBJ whole genome shotgun (WGS) entry which is preliminary data.</text>
</comment>
<dbReference type="Pfam" id="PF00589">
    <property type="entry name" value="Phage_integrase"/>
    <property type="match status" value="1"/>
</dbReference>
<name>A0A0F9IUU5_9ZZZZ</name>
<organism evidence="4">
    <name type="scientific">marine sediment metagenome</name>
    <dbReference type="NCBI Taxonomy" id="412755"/>
    <lineage>
        <taxon>unclassified sequences</taxon>
        <taxon>metagenomes</taxon>
        <taxon>ecological metagenomes</taxon>
    </lineage>
</organism>
<accession>A0A0F9IUU5</accession>
<proteinExistence type="predicted"/>
<dbReference type="EMBL" id="LAZR01011551">
    <property type="protein sequence ID" value="KKM61103.1"/>
    <property type="molecule type" value="Genomic_DNA"/>
</dbReference>
<dbReference type="SUPFAM" id="SSF56349">
    <property type="entry name" value="DNA breaking-rejoining enzymes"/>
    <property type="match status" value="1"/>
</dbReference>
<dbReference type="InterPro" id="IPR010998">
    <property type="entry name" value="Integrase_recombinase_N"/>
</dbReference>
<dbReference type="PANTHER" id="PTHR30349:SF41">
    <property type="entry name" value="INTEGRASE_RECOMBINASE PROTEIN MJ0367-RELATED"/>
    <property type="match status" value="1"/>
</dbReference>
<reference evidence="4" key="1">
    <citation type="journal article" date="2015" name="Nature">
        <title>Complex archaea that bridge the gap between prokaryotes and eukaryotes.</title>
        <authorList>
            <person name="Spang A."/>
            <person name="Saw J.H."/>
            <person name="Jorgensen S.L."/>
            <person name="Zaremba-Niedzwiedzka K."/>
            <person name="Martijn J."/>
            <person name="Lind A.E."/>
            <person name="van Eijk R."/>
            <person name="Schleper C."/>
            <person name="Guy L."/>
            <person name="Ettema T.J."/>
        </authorList>
    </citation>
    <scope>NUCLEOTIDE SEQUENCE</scope>
</reference>
<evidence type="ECO:0000259" key="3">
    <source>
        <dbReference type="PROSITE" id="PS51898"/>
    </source>
</evidence>